<keyword evidence="5 6" id="KW-0472">Membrane</keyword>
<dbReference type="RefSeq" id="WP_100343445.1">
    <property type="nucleotide sequence ID" value="NZ_PGFB01000001.1"/>
</dbReference>
<name>A0A2M9C4Y6_9MICO</name>
<dbReference type="GO" id="GO:0005886">
    <property type="term" value="C:plasma membrane"/>
    <property type="evidence" value="ECO:0007669"/>
    <property type="project" value="UniProtKB-SubCell"/>
</dbReference>
<keyword evidence="2" id="KW-1003">Cell membrane</keyword>
<evidence type="ECO:0000313" key="9">
    <source>
        <dbReference type="Proteomes" id="UP000230161"/>
    </source>
</evidence>
<dbReference type="OrthoDB" id="594838at2"/>
<protein>
    <submittedName>
        <fullName evidence="8">Lysylphosphatidylglycerol synthetase-like protein (DUF2156 family)</fullName>
    </submittedName>
</protein>
<dbReference type="InterPro" id="IPR024320">
    <property type="entry name" value="LPG_synthase_C"/>
</dbReference>
<dbReference type="Gene3D" id="1.20.1540.10">
    <property type="entry name" value="Rhomboid-like"/>
    <property type="match status" value="1"/>
</dbReference>
<dbReference type="EMBL" id="PGFB01000001">
    <property type="protein sequence ID" value="PJJ65572.1"/>
    <property type="molecule type" value="Genomic_DNA"/>
</dbReference>
<feature type="transmembrane region" description="Helical" evidence="6">
    <location>
        <begin position="453"/>
        <end position="473"/>
    </location>
</feature>
<organism evidence="8 9">
    <name type="scientific">Compostimonas suwonensis</name>
    <dbReference type="NCBI Taxonomy" id="1048394"/>
    <lineage>
        <taxon>Bacteria</taxon>
        <taxon>Bacillati</taxon>
        <taxon>Actinomycetota</taxon>
        <taxon>Actinomycetes</taxon>
        <taxon>Micrococcales</taxon>
        <taxon>Microbacteriaceae</taxon>
        <taxon>Compostimonas</taxon>
    </lineage>
</organism>
<dbReference type="Proteomes" id="UP000230161">
    <property type="component" value="Unassembled WGS sequence"/>
</dbReference>
<feature type="transmembrane region" description="Helical" evidence="6">
    <location>
        <begin position="215"/>
        <end position="235"/>
    </location>
</feature>
<accession>A0A2M9C4Y6</accession>
<keyword evidence="3 6" id="KW-0812">Transmembrane</keyword>
<dbReference type="GO" id="GO:0016755">
    <property type="term" value="F:aminoacyltransferase activity"/>
    <property type="evidence" value="ECO:0007669"/>
    <property type="project" value="TreeGrafter"/>
</dbReference>
<dbReference type="PANTHER" id="PTHR34697:SF2">
    <property type="entry name" value="PHOSPHATIDYLGLYCEROL LYSYLTRANSFERASE"/>
    <property type="match status" value="1"/>
</dbReference>
<feature type="transmembrane region" description="Helical" evidence="6">
    <location>
        <begin position="61"/>
        <end position="82"/>
    </location>
</feature>
<evidence type="ECO:0000313" key="8">
    <source>
        <dbReference type="EMBL" id="PJJ65572.1"/>
    </source>
</evidence>
<dbReference type="GO" id="GO:0055091">
    <property type="term" value="P:phospholipid homeostasis"/>
    <property type="evidence" value="ECO:0007669"/>
    <property type="project" value="TreeGrafter"/>
</dbReference>
<evidence type="ECO:0000256" key="5">
    <source>
        <dbReference type="ARBA" id="ARBA00023136"/>
    </source>
</evidence>
<evidence type="ECO:0000256" key="3">
    <source>
        <dbReference type="ARBA" id="ARBA00022692"/>
    </source>
</evidence>
<sequence>MRGPARVLVGAPFSLAYAGVLILMAAATGIVHGPGHGLRSVVGVGYEAVVEQGHWWSPLSAVLFVDNGAQLIVAVLAVLVVLGSAERLMGTARTVVAVIVPTVVGTGLGVLLQSLGVARGEFWSRGVERLGAVDPFTAIAGAVMCASWFAGPLWRRRIRVVTVAVVLVFLLYSGQPDDLYRLLAALVGLALGALLRRGPLERGWRRSSHHETRTLLAAVVGVLAVGPAVTLLSGARFGLLSPLGLLIDQDMPTARNLLDRCLVGDVTPQCVHELTIERGGGIGPVLVSVLPLAILVVAAIGLARGSRFAAELTIVVNVALAALAAWYFGLLPATGQPYLWHPASARYREVAVVLVVSAAVPLIVAVVVALQVRRFPVRSAPGRRRRFVLVVIAAFVLLAGLYVSLGWLLRDRFRPPVHLADLLADAPERFIPVAFLRLERVEFLPGDWMTALLYHWVGPLFWLVVVVAAVLVIRSGSAGAHVDGQPGRLRGLLHGGGGGSLAFMTTWIGNTLWFDSTGRVAIAYRVVNRVALTVSEPVGPREAEGGDAERAVAEFSVMCDDRGWTPVFYSVHESWRPVFERMGWQLTGVGEETVLRPRSWSTTGKKWQDIRSSINRAERAGVRAEWLAYHSLTVRQASQISAISERWVQERGLPELGFTLGGLDELRDPEVRLMVAIDGDDIVHAVTSWLPSYRDGIVVGWTLDFMRRSPDSIKGVTEFLIARTAEMLREDPAIEFLSLSAAPLAQRPDGNEGQGVVADLLDFLGRSLEPVYGCRSLFDFKRKFQPELQPLYMAYPDPLALPAIGLALARAYLPSVSLRSVTAVVRSAPSRG</sequence>
<evidence type="ECO:0000259" key="7">
    <source>
        <dbReference type="Pfam" id="PF09924"/>
    </source>
</evidence>
<proteinExistence type="predicted"/>
<dbReference type="InterPro" id="IPR035952">
    <property type="entry name" value="Rhomboid-like_sf"/>
</dbReference>
<evidence type="ECO:0000256" key="2">
    <source>
        <dbReference type="ARBA" id="ARBA00022475"/>
    </source>
</evidence>
<feature type="transmembrane region" description="Helical" evidence="6">
    <location>
        <begin position="94"/>
        <end position="112"/>
    </location>
</feature>
<evidence type="ECO:0000256" key="4">
    <source>
        <dbReference type="ARBA" id="ARBA00022989"/>
    </source>
</evidence>
<comment type="subcellular location">
    <subcellularLocation>
        <location evidence="1">Cell membrane</location>
        <topology evidence="1">Multi-pass membrane protein</topology>
    </subcellularLocation>
</comment>
<feature type="transmembrane region" description="Helical" evidence="6">
    <location>
        <begin position="350"/>
        <end position="375"/>
    </location>
</feature>
<dbReference type="AlphaFoldDB" id="A0A2M9C4Y6"/>
<feature type="transmembrane region" description="Helical" evidence="6">
    <location>
        <begin position="309"/>
        <end position="330"/>
    </location>
</feature>
<comment type="caution">
    <text evidence="8">The sequence shown here is derived from an EMBL/GenBank/DDBJ whole genome shotgun (WGS) entry which is preliminary data.</text>
</comment>
<feature type="transmembrane region" description="Helical" evidence="6">
    <location>
        <begin position="282"/>
        <end position="302"/>
    </location>
</feature>
<dbReference type="SUPFAM" id="SSF144091">
    <property type="entry name" value="Rhomboid-like"/>
    <property type="match status" value="1"/>
</dbReference>
<feature type="transmembrane region" description="Helical" evidence="6">
    <location>
        <begin position="7"/>
        <end position="31"/>
    </location>
</feature>
<evidence type="ECO:0000256" key="6">
    <source>
        <dbReference type="SAM" id="Phobius"/>
    </source>
</evidence>
<feature type="transmembrane region" description="Helical" evidence="6">
    <location>
        <begin position="179"/>
        <end position="195"/>
    </location>
</feature>
<gene>
    <name evidence="8" type="ORF">CLV54_0605</name>
</gene>
<feature type="transmembrane region" description="Helical" evidence="6">
    <location>
        <begin position="157"/>
        <end position="173"/>
    </location>
</feature>
<feature type="transmembrane region" description="Helical" evidence="6">
    <location>
        <begin position="132"/>
        <end position="150"/>
    </location>
</feature>
<feature type="domain" description="Phosphatidylglycerol lysyltransferase C-terminal" evidence="7">
    <location>
        <begin position="492"/>
        <end position="795"/>
    </location>
</feature>
<feature type="transmembrane region" description="Helical" evidence="6">
    <location>
        <begin position="387"/>
        <end position="409"/>
    </location>
</feature>
<keyword evidence="9" id="KW-1185">Reference proteome</keyword>
<dbReference type="Pfam" id="PF09924">
    <property type="entry name" value="LPG_synthase_C"/>
    <property type="match status" value="1"/>
</dbReference>
<keyword evidence="4 6" id="KW-1133">Transmembrane helix</keyword>
<evidence type="ECO:0000256" key="1">
    <source>
        <dbReference type="ARBA" id="ARBA00004651"/>
    </source>
</evidence>
<reference evidence="8 9" key="1">
    <citation type="submission" date="2017-11" db="EMBL/GenBank/DDBJ databases">
        <title>Genomic Encyclopedia of Archaeal and Bacterial Type Strains, Phase II (KMG-II): From Individual Species to Whole Genera.</title>
        <authorList>
            <person name="Goeker M."/>
        </authorList>
    </citation>
    <scope>NUCLEOTIDE SEQUENCE [LARGE SCALE GENOMIC DNA]</scope>
    <source>
        <strain evidence="8 9">DSM 25625</strain>
    </source>
</reference>
<dbReference type="InterPro" id="IPR051211">
    <property type="entry name" value="PG_lysyltransferase"/>
</dbReference>
<dbReference type="PANTHER" id="PTHR34697">
    <property type="entry name" value="PHOSPHATIDYLGLYCEROL LYSYLTRANSFERASE"/>
    <property type="match status" value="1"/>
</dbReference>